<accession>A0ABR4IR78</accession>
<dbReference type="InterPro" id="IPR035994">
    <property type="entry name" value="Nucleoside_phosphorylase_sf"/>
</dbReference>
<dbReference type="InterPro" id="IPR053137">
    <property type="entry name" value="NLR-like"/>
</dbReference>
<sequence length="222" mass="24778">MSDHSKYTVGWIGGLRVEAVAAQALLDEEHSCPAFVEPHDSNSYLLGLIAGHNVIVTLPLRRDSWLGNIVIGVPRDLERGVFEYDFGTTVQGKKIQVRRSLNQPPIILRSGVAAFRREYTVKSHCIQNEVHAVLERYPGRKDEFQRPPPGTDRLFKPTIIYNTNSKLHENCLVKKVLCFEMLAAGIVNHFPCLAIWEICNYAGSTVYAGNGEGGTQEIETSE</sequence>
<evidence type="ECO:0000313" key="2">
    <source>
        <dbReference type="Proteomes" id="UP001610446"/>
    </source>
</evidence>
<dbReference type="Proteomes" id="UP001610446">
    <property type="component" value="Unassembled WGS sequence"/>
</dbReference>
<dbReference type="SUPFAM" id="SSF53167">
    <property type="entry name" value="Purine and uridine phosphorylases"/>
    <property type="match status" value="1"/>
</dbReference>
<comment type="caution">
    <text evidence="1">The sequence shown here is derived from an EMBL/GenBank/DDBJ whole genome shotgun (WGS) entry which is preliminary data.</text>
</comment>
<evidence type="ECO:0000313" key="1">
    <source>
        <dbReference type="EMBL" id="KAL2830171.1"/>
    </source>
</evidence>
<name>A0ABR4IR78_9EURO</name>
<organism evidence="1 2">
    <name type="scientific">Aspergillus pseudoustus</name>
    <dbReference type="NCBI Taxonomy" id="1810923"/>
    <lineage>
        <taxon>Eukaryota</taxon>
        <taxon>Fungi</taxon>
        <taxon>Dikarya</taxon>
        <taxon>Ascomycota</taxon>
        <taxon>Pezizomycotina</taxon>
        <taxon>Eurotiomycetes</taxon>
        <taxon>Eurotiomycetidae</taxon>
        <taxon>Eurotiales</taxon>
        <taxon>Aspergillaceae</taxon>
        <taxon>Aspergillus</taxon>
        <taxon>Aspergillus subgen. Nidulantes</taxon>
    </lineage>
</organism>
<keyword evidence="2" id="KW-1185">Reference proteome</keyword>
<dbReference type="PANTHER" id="PTHR46082:SF11">
    <property type="entry name" value="AAA+ ATPASE DOMAIN-CONTAINING PROTEIN-RELATED"/>
    <property type="match status" value="1"/>
</dbReference>
<protein>
    <submittedName>
        <fullName evidence="1">Uncharacterized protein</fullName>
    </submittedName>
</protein>
<gene>
    <name evidence="1" type="ORF">BJY01DRAFT_260991</name>
</gene>
<reference evidence="1 2" key="1">
    <citation type="submission" date="2024-07" db="EMBL/GenBank/DDBJ databases">
        <title>Section-level genome sequencing and comparative genomics of Aspergillus sections Usti and Cavernicolus.</title>
        <authorList>
            <consortium name="Lawrence Berkeley National Laboratory"/>
            <person name="Nybo J.L."/>
            <person name="Vesth T.C."/>
            <person name="Theobald S."/>
            <person name="Frisvad J.C."/>
            <person name="Larsen T.O."/>
            <person name="Kjaerboelling I."/>
            <person name="Rothschild-Mancinelli K."/>
            <person name="Lyhne E.K."/>
            <person name="Kogle M.E."/>
            <person name="Barry K."/>
            <person name="Clum A."/>
            <person name="Na H."/>
            <person name="Ledsgaard L."/>
            <person name="Lin J."/>
            <person name="Lipzen A."/>
            <person name="Kuo A."/>
            <person name="Riley R."/>
            <person name="Mondo S."/>
            <person name="Labutti K."/>
            <person name="Haridas S."/>
            <person name="Pangalinan J."/>
            <person name="Salamov A.A."/>
            <person name="Simmons B.A."/>
            <person name="Magnuson J.K."/>
            <person name="Chen J."/>
            <person name="Drula E."/>
            <person name="Henrissat B."/>
            <person name="Wiebenga A."/>
            <person name="Lubbers R.J."/>
            <person name="Gomes A.C."/>
            <person name="Makela M.R."/>
            <person name="Stajich J."/>
            <person name="Grigoriev I.V."/>
            <person name="Mortensen U.H."/>
            <person name="De Vries R.P."/>
            <person name="Baker S.E."/>
            <person name="Andersen M.R."/>
        </authorList>
    </citation>
    <scope>NUCLEOTIDE SEQUENCE [LARGE SCALE GENOMIC DNA]</scope>
    <source>
        <strain evidence="1 2">CBS 123904</strain>
    </source>
</reference>
<dbReference type="Gene3D" id="3.40.50.1580">
    <property type="entry name" value="Nucleoside phosphorylase domain"/>
    <property type="match status" value="2"/>
</dbReference>
<proteinExistence type="predicted"/>
<dbReference type="EMBL" id="JBFXLU010000311">
    <property type="protein sequence ID" value="KAL2830171.1"/>
    <property type="molecule type" value="Genomic_DNA"/>
</dbReference>
<dbReference type="PANTHER" id="PTHR46082">
    <property type="entry name" value="ATP/GTP-BINDING PROTEIN-RELATED"/>
    <property type="match status" value="1"/>
</dbReference>